<dbReference type="AlphaFoldDB" id="A0A6J6CR72"/>
<reference evidence="1" key="1">
    <citation type="submission" date="2020-05" db="EMBL/GenBank/DDBJ databases">
        <authorList>
            <person name="Chiriac C."/>
            <person name="Salcher M."/>
            <person name="Ghai R."/>
            <person name="Kavagutti S V."/>
        </authorList>
    </citation>
    <scope>NUCLEOTIDE SEQUENCE</scope>
</reference>
<evidence type="ECO:0000313" key="1">
    <source>
        <dbReference type="EMBL" id="CAB4554070.1"/>
    </source>
</evidence>
<name>A0A6J6CR72_9ZZZZ</name>
<accession>A0A6J6CR72</accession>
<organism evidence="1">
    <name type="scientific">freshwater metagenome</name>
    <dbReference type="NCBI Taxonomy" id="449393"/>
    <lineage>
        <taxon>unclassified sequences</taxon>
        <taxon>metagenomes</taxon>
        <taxon>ecological metagenomes</taxon>
    </lineage>
</organism>
<sequence length="45" mass="4919">METFDGTVNAGRKGMAYDWQSLLVAAETERLEAALAAQLTPEYAE</sequence>
<proteinExistence type="predicted"/>
<dbReference type="EMBL" id="CAEZSR010000036">
    <property type="protein sequence ID" value="CAB4554070.1"/>
    <property type="molecule type" value="Genomic_DNA"/>
</dbReference>
<protein>
    <submittedName>
        <fullName evidence="1">Unannotated protein</fullName>
    </submittedName>
</protein>
<gene>
    <name evidence="1" type="ORF">UFOPK1493_01288</name>
</gene>